<name>A0A6G0R0C8_9STRA</name>
<evidence type="ECO:0000313" key="2">
    <source>
        <dbReference type="Proteomes" id="UP000486351"/>
    </source>
</evidence>
<evidence type="ECO:0000313" key="1">
    <source>
        <dbReference type="EMBL" id="KAE9310628.1"/>
    </source>
</evidence>
<protein>
    <submittedName>
        <fullName evidence="1">Uncharacterized protein</fullName>
    </submittedName>
</protein>
<gene>
    <name evidence="1" type="ORF">PF008_g20411</name>
</gene>
<organism evidence="1 2">
    <name type="scientific">Phytophthora fragariae</name>
    <dbReference type="NCBI Taxonomy" id="53985"/>
    <lineage>
        <taxon>Eukaryota</taxon>
        <taxon>Sar</taxon>
        <taxon>Stramenopiles</taxon>
        <taxon>Oomycota</taxon>
        <taxon>Peronosporomycetes</taxon>
        <taxon>Peronosporales</taxon>
        <taxon>Peronosporaceae</taxon>
        <taxon>Phytophthora</taxon>
    </lineage>
</organism>
<proteinExistence type="predicted"/>
<dbReference type="Proteomes" id="UP000486351">
    <property type="component" value="Unassembled WGS sequence"/>
</dbReference>
<dbReference type="AlphaFoldDB" id="A0A6G0R0C8"/>
<reference evidence="1 2" key="1">
    <citation type="submission" date="2018-09" db="EMBL/GenBank/DDBJ databases">
        <title>Genomic investigation of the strawberry pathogen Phytophthora fragariae indicates pathogenicity is determined by transcriptional variation in three key races.</title>
        <authorList>
            <person name="Adams T.M."/>
            <person name="Armitage A.D."/>
            <person name="Sobczyk M.K."/>
            <person name="Bates H.J."/>
            <person name="Dunwell J.M."/>
            <person name="Nellist C.F."/>
            <person name="Harrison R.J."/>
        </authorList>
    </citation>
    <scope>NUCLEOTIDE SEQUENCE [LARGE SCALE GENOMIC DNA]</scope>
    <source>
        <strain evidence="1 2">NOV-77</strain>
    </source>
</reference>
<comment type="caution">
    <text evidence="1">The sequence shown here is derived from an EMBL/GenBank/DDBJ whole genome shotgun (WGS) entry which is preliminary data.</text>
</comment>
<accession>A0A6G0R0C8</accession>
<dbReference type="EMBL" id="QXFY01001737">
    <property type="protein sequence ID" value="KAE9310628.1"/>
    <property type="molecule type" value="Genomic_DNA"/>
</dbReference>
<sequence length="57" mass="6635">MLLSTLNQKGEESQHMCCSKRVHEIELLRNKSADERAVTKMVMREKDETATQLTEQQ</sequence>